<dbReference type="Gene3D" id="1.25.40.10">
    <property type="entry name" value="Tetratricopeptide repeat domain"/>
    <property type="match status" value="1"/>
</dbReference>
<keyword evidence="4" id="KW-1185">Reference proteome</keyword>
<evidence type="ECO:0000313" key="3">
    <source>
        <dbReference type="EMBL" id="NBE08748.1"/>
    </source>
</evidence>
<reference evidence="4" key="1">
    <citation type="submission" date="2020-01" db="EMBL/GenBank/DDBJ databases">
        <title>Sphingomonas sp. strain CSW-10.</title>
        <authorList>
            <person name="Chen W.-M."/>
        </authorList>
    </citation>
    <scope>NUCLEOTIDE SEQUENCE [LARGE SCALE GENOMIC DNA]</scope>
    <source>
        <strain evidence="4">CCP-1</strain>
    </source>
</reference>
<dbReference type="InterPro" id="IPR017560">
    <property type="entry name" value="Cyt_c_biogenesis_CcmI"/>
</dbReference>
<evidence type="ECO:0000256" key="1">
    <source>
        <dbReference type="ARBA" id="ARBA00022748"/>
    </source>
</evidence>
<dbReference type="EMBL" id="JAAATW010000003">
    <property type="protein sequence ID" value="NBE08748.1"/>
    <property type="molecule type" value="Genomic_DNA"/>
</dbReference>
<protein>
    <submittedName>
        <fullName evidence="3">C-type cytochrome biogenesis protein CcmI</fullName>
    </submittedName>
</protein>
<evidence type="ECO:0000313" key="4">
    <source>
        <dbReference type="Proteomes" id="UP001517376"/>
    </source>
</evidence>
<keyword evidence="2" id="KW-0812">Transmembrane</keyword>
<organism evidence="3 4">
    <name type="scientific">Paragemmobacter ruber</name>
    <dbReference type="NCBI Taxonomy" id="1985673"/>
    <lineage>
        <taxon>Bacteria</taxon>
        <taxon>Pseudomonadati</taxon>
        <taxon>Pseudomonadota</taxon>
        <taxon>Alphaproteobacteria</taxon>
        <taxon>Rhodobacterales</taxon>
        <taxon>Paracoccaceae</taxon>
        <taxon>Paragemmobacter</taxon>
    </lineage>
</organism>
<dbReference type="Proteomes" id="UP001517376">
    <property type="component" value="Unassembled WGS sequence"/>
</dbReference>
<dbReference type="NCBIfam" id="TIGR03142">
    <property type="entry name" value="cytochro_ccmI"/>
    <property type="match status" value="1"/>
</dbReference>
<dbReference type="InterPro" id="IPR011990">
    <property type="entry name" value="TPR-like_helical_dom_sf"/>
</dbReference>
<sequence>MEMIAFWIAAGGIGLVVLALFVLALIRARAEIASAAEYDLKVYRDQLAEIDRDLARGTLPPDEADRQRTEVSRRLLDADRARARGDTSASTRGIAVAVVLIAALIGGSYWAYLRLGAPGYPDLPLATRLAMSDELRANRAPQAQMEADAAANRPAPMEPEPEFAQLMEQLRAAVAERPDDARGLELLATNEARLGNLPAARVAQESLIRLKGDAATAEDHAALAELMIMAAGGLVSAEAEDQLTRALTLDPTNGTARYYYGLMAAQVGRFDRTFGLWEPLLREGPPDAPWIAPIRAQIADVAARAGVAYTPPPEATLPGPDADALTAAGEMTEADRQAMVEGMVAQLGQRLATEGGTVEEWARLISSLAVLNRRDEAQEIFAEALEKFQGFPAQQSFLREAALNAGLDPDPAP</sequence>
<proteinExistence type="predicted"/>
<feature type="transmembrane region" description="Helical" evidence="2">
    <location>
        <begin position="94"/>
        <end position="112"/>
    </location>
</feature>
<dbReference type="SUPFAM" id="SSF48452">
    <property type="entry name" value="TPR-like"/>
    <property type="match status" value="1"/>
</dbReference>
<accession>A0ABW9Y8J5</accession>
<keyword evidence="1" id="KW-0201">Cytochrome c-type biogenesis</keyword>
<evidence type="ECO:0000256" key="2">
    <source>
        <dbReference type="SAM" id="Phobius"/>
    </source>
</evidence>
<keyword evidence="2" id="KW-1133">Transmembrane helix</keyword>
<gene>
    <name evidence="3" type="primary">ccmI</name>
    <name evidence="3" type="ORF">GU920_14500</name>
</gene>
<keyword evidence="2" id="KW-0472">Membrane</keyword>
<comment type="caution">
    <text evidence="3">The sequence shown here is derived from an EMBL/GenBank/DDBJ whole genome shotgun (WGS) entry which is preliminary data.</text>
</comment>
<name>A0ABW9Y8J5_9RHOB</name>
<feature type="transmembrane region" description="Helical" evidence="2">
    <location>
        <begin position="6"/>
        <end position="26"/>
    </location>
</feature>